<evidence type="ECO:0000313" key="8">
    <source>
        <dbReference type="EMBL" id="QGX98431.1"/>
    </source>
</evidence>
<feature type="transmembrane region" description="Helical" evidence="6">
    <location>
        <begin position="82"/>
        <end position="101"/>
    </location>
</feature>
<gene>
    <name evidence="8" type="ORF">EI983_09100</name>
</gene>
<keyword evidence="3 6" id="KW-0812">Transmembrane</keyword>
<dbReference type="GO" id="GO:0005886">
    <property type="term" value="C:plasma membrane"/>
    <property type="evidence" value="ECO:0007669"/>
    <property type="project" value="UniProtKB-SubCell"/>
</dbReference>
<dbReference type="AlphaFoldDB" id="A0A6I6IRC4"/>
<dbReference type="InterPro" id="IPR020846">
    <property type="entry name" value="MFS_dom"/>
</dbReference>
<name>A0A6I6IRC4_9RHOB</name>
<dbReference type="Proteomes" id="UP000428330">
    <property type="component" value="Chromosome"/>
</dbReference>
<dbReference type="PANTHER" id="PTHR43124">
    <property type="entry name" value="PURINE EFFLUX PUMP PBUE"/>
    <property type="match status" value="1"/>
</dbReference>
<feature type="transmembrane region" description="Helical" evidence="6">
    <location>
        <begin position="171"/>
        <end position="191"/>
    </location>
</feature>
<dbReference type="InterPro" id="IPR005829">
    <property type="entry name" value="Sugar_transporter_CS"/>
</dbReference>
<dbReference type="RefSeq" id="WP_157707062.1">
    <property type="nucleotide sequence ID" value="NZ_CP034348.1"/>
</dbReference>
<dbReference type="InterPro" id="IPR011701">
    <property type="entry name" value="MFS"/>
</dbReference>
<feature type="transmembrane region" description="Helical" evidence="6">
    <location>
        <begin position="256"/>
        <end position="278"/>
    </location>
</feature>
<evidence type="ECO:0000256" key="3">
    <source>
        <dbReference type="ARBA" id="ARBA00022692"/>
    </source>
</evidence>
<feature type="transmembrane region" description="Helical" evidence="6">
    <location>
        <begin position="376"/>
        <end position="396"/>
    </location>
</feature>
<dbReference type="SUPFAM" id="SSF103473">
    <property type="entry name" value="MFS general substrate transporter"/>
    <property type="match status" value="1"/>
</dbReference>
<evidence type="ECO:0000256" key="4">
    <source>
        <dbReference type="ARBA" id="ARBA00022989"/>
    </source>
</evidence>
<feature type="transmembrane region" description="Helical" evidence="6">
    <location>
        <begin position="285"/>
        <end position="306"/>
    </location>
</feature>
<dbReference type="InterPro" id="IPR050189">
    <property type="entry name" value="MFS_Efflux_Transporters"/>
</dbReference>
<feature type="transmembrane region" description="Helical" evidence="6">
    <location>
        <begin position="345"/>
        <end position="370"/>
    </location>
</feature>
<dbReference type="EMBL" id="CP034348">
    <property type="protein sequence ID" value="QGX98431.1"/>
    <property type="molecule type" value="Genomic_DNA"/>
</dbReference>
<keyword evidence="4 6" id="KW-1133">Transmembrane helix</keyword>
<feature type="transmembrane region" description="Helical" evidence="6">
    <location>
        <begin position="52"/>
        <end position="70"/>
    </location>
</feature>
<comment type="subcellular location">
    <subcellularLocation>
        <location evidence="1">Cell membrane</location>
        <topology evidence="1">Multi-pass membrane protein</topology>
    </subcellularLocation>
</comment>
<dbReference type="PROSITE" id="PS00216">
    <property type="entry name" value="SUGAR_TRANSPORT_1"/>
    <property type="match status" value="1"/>
</dbReference>
<keyword evidence="9" id="KW-1185">Reference proteome</keyword>
<feature type="transmembrane region" description="Helical" evidence="6">
    <location>
        <begin position="225"/>
        <end position="244"/>
    </location>
</feature>
<keyword evidence="2" id="KW-1003">Cell membrane</keyword>
<protein>
    <submittedName>
        <fullName evidence="8">MFS transporter</fullName>
    </submittedName>
</protein>
<dbReference type="GO" id="GO:0022857">
    <property type="term" value="F:transmembrane transporter activity"/>
    <property type="evidence" value="ECO:0007669"/>
    <property type="project" value="InterPro"/>
</dbReference>
<dbReference type="CDD" id="cd17320">
    <property type="entry name" value="MFS_MdfA_MDR_like"/>
    <property type="match status" value="1"/>
</dbReference>
<feature type="transmembrane region" description="Helical" evidence="6">
    <location>
        <begin position="15"/>
        <end position="37"/>
    </location>
</feature>
<evidence type="ECO:0000259" key="7">
    <source>
        <dbReference type="PROSITE" id="PS50850"/>
    </source>
</evidence>
<dbReference type="Gene3D" id="1.20.1720.10">
    <property type="entry name" value="Multidrug resistance protein D"/>
    <property type="match status" value="1"/>
</dbReference>
<dbReference type="OrthoDB" id="9800416at2"/>
<keyword evidence="5 6" id="KW-0472">Membrane</keyword>
<proteinExistence type="predicted"/>
<organism evidence="8 9">
    <name type="scientific">Roseovarius faecimaris</name>
    <dbReference type="NCBI Taxonomy" id="2494550"/>
    <lineage>
        <taxon>Bacteria</taxon>
        <taxon>Pseudomonadati</taxon>
        <taxon>Pseudomonadota</taxon>
        <taxon>Alphaproteobacteria</taxon>
        <taxon>Rhodobacterales</taxon>
        <taxon>Roseobacteraceae</taxon>
        <taxon>Roseovarius</taxon>
    </lineage>
</organism>
<dbReference type="Pfam" id="PF07690">
    <property type="entry name" value="MFS_1"/>
    <property type="match status" value="1"/>
</dbReference>
<evidence type="ECO:0000256" key="5">
    <source>
        <dbReference type="ARBA" id="ARBA00023136"/>
    </source>
</evidence>
<evidence type="ECO:0000256" key="2">
    <source>
        <dbReference type="ARBA" id="ARBA00022475"/>
    </source>
</evidence>
<evidence type="ECO:0000313" key="9">
    <source>
        <dbReference type="Proteomes" id="UP000428330"/>
    </source>
</evidence>
<reference evidence="9" key="1">
    <citation type="submission" date="2018-12" db="EMBL/GenBank/DDBJ databases">
        <title>Complete genome sequence of Roseovarius sp. MME-070.</title>
        <authorList>
            <person name="Nam Y.-D."/>
            <person name="Kang J."/>
            <person name="Chung W.-H."/>
            <person name="Park Y.S."/>
        </authorList>
    </citation>
    <scope>NUCLEOTIDE SEQUENCE [LARGE SCALE GENOMIC DNA]</scope>
    <source>
        <strain evidence="9">MME-070</strain>
    </source>
</reference>
<dbReference type="PROSITE" id="PS50850">
    <property type="entry name" value="MFS"/>
    <property type="match status" value="1"/>
</dbReference>
<dbReference type="InterPro" id="IPR036259">
    <property type="entry name" value="MFS_trans_sf"/>
</dbReference>
<sequence>MTEHTPRPTIGRTEFVALMAMLVATVAFSIDAMLPALPRIASELSPEAPNHAQLVVTSFVFGMGVGTFLAGPLSDSYGRKPVVLWGSVLYVLACALAWAATSLELVMLARVLQGLGASAARVVPMAITRDYYAGRGMARIVSFIMMVFTLVPAVAPLIGSFVIAYTGWRGLFGVFALFALLSAAWLGLRVAEPLPKERRLPFRAKALKAAVSEVLAHPVVRLSTVIQTLCFVGIFASLSTIHALFDTTYHRAESFPYWFCLIALVSGGFSLLNASLVMHLGMRRLVRLAMATTILISLAMLAHIWLIGPLPFVLYLFWQTTIFVHTAMTLGNLNAIALEPMGHIAGTATSVFSALATVGSVMLTIPIGLAFDGTPVPLIIGLLAVISLAYGLMHFLNESEDVE</sequence>
<dbReference type="KEGG" id="rom:EI983_09100"/>
<feature type="transmembrane region" description="Helical" evidence="6">
    <location>
        <begin position="312"/>
        <end position="333"/>
    </location>
</feature>
<feature type="domain" description="Major facilitator superfamily (MFS) profile" evidence="7">
    <location>
        <begin position="15"/>
        <end position="399"/>
    </location>
</feature>
<evidence type="ECO:0000256" key="1">
    <source>
        <dbReference type="ARBA" id="ARBA00004651"/>
    </source>
</evidence>
<feature type="transmembrane region" description="Helical" evidence="6">
    <location>
        <begin position="140"/>
        <end position="165"/>
    </location>
</feature>
<dbReference type="PANTHER" id="PTHR43124:SF3">
    <property type="entry name" value="CHLORAMPHENICOL EFFLUX PUMP RV0191"/>
    <property type="match status" value="1"/>
</dbReference>
<accession>A0A6I6IRC4</accession>
<evidence type="ECO:0000256" key="6">
    <source>
        <dbReference type="SAM" id="Phobius"/>
    </source>
</evidence>